<evidence type="ECO:0000313" key="2">
    <source>
        <dbReference type="Proteomes" id="UP001596002"/>
    </source>
</evidence>
<proteinExistence type="predicted"/>
<protein>
    <submittedName>
        <fullName evidence="1">Uncharacterized protein</fullName>
    </submittedName>
</protein>
<reference evidence="2" key="1">
    <citation type="journal article" date="2019" name="Int. J. Syst. Evol. Microbiol.">
        <title>The Global Catalogue of Microorganisms (GCM) 10K type strain sequencing project: providing services to taxonomists for standard genome sequencing and annotation.</title>
        <authorList>
            <consortium name="The Broad Institute Genomics Platform"/>
            <consortium name="The Broad Institute Genome Sequencing Center for Infectious Disease"/>
            <person name="Wu L."/>
            <person name="Ma J."/>
        </authorList>
    </citation>
    <scope>NUCLEOTIDE SEQUENCE [LARGE SCALE GENOMIC DNA]</scope>
    <source>
        <strain evidence="2">WYCCWR 12678</strain>
    </source>
</reference>
<keyword evidence="2" id="KW-1185">Reference proteome</keyword>
<dbReference type="EMBL" id="JBHSHC010000112">
    <property type="protein sequence ID" value="MFC4768724.1"/>
    <property type="molecule type" value="Genomic_DNA"/>
</dbReference>
<comment type="caution">
    <text evidence="1">The sequence shown here is derived from an EMBL/GenBank/DDBJ whole genome shotgun (WGS) entry which is preliminary data.</text>
</comment>
<dbReference type="Proteomes" id="UP001596002">
    <property type="component" value="Unassembled WGS sequence"/>
</dbReference>
<sequence length="87" mass="9842">MIQEEFFPETLVKGKDHPNGTCSECKFIQAIRFSHRTLFFCYAQGGGKYGKKITKNAIACKQKEPATDDTITVYDGYWGGKKGEVKR</sequence>
<evidence type="ECO:0000313" key="1">
    <source>
        <dbReference type="EMBL" id="MFC4768724.1"/>
    </source>
</evidence>
<gene>
    <name evidence="1" type="ORF">ACFO8Q_15370</name>
</gene>
<dbReference type="RefSeq" id="WP_380026669.1">
    <property type="nucleotide sequence ID" value="NZ_JBHSHC010000112.1"/>
</dbReference>
<accession>A0ABV9Q363</accession>
<organism evidence="1 2">
    <name type="scientific">Effusibacillus consociatus</name>
    <dbReference type="NCBI Taxonomy" id="1117041"/>
    <lineage>
        <taxon>Bacteria</taxon>
        <taxon>Bacillati</taxon>
        <taxon>Bacillota</taxon>
        <taxon>Bacilli</taxon>
        <taxon>Bacillales</taxon>
        <taxon>Alicyclobacillaceae</taxon>
        <taxon>Effusibacillus</taxon>
    </lineage>
</organism>
<name>A0ABV9Q363_9BACL</name>